<dbReference type="Gene3D" id="1.10.287.110">
    <property type="entry name" value="DnaJ domain"/>
    <property type="match status" value="1"/>
</dbReference>
<dbReference type="InterPro" id="IPR001623">
    <property type="entry name" value="DnaJ_domain"/>
</dbReference>
<dbReference type="VEuPathDB" id="CryptoDB:Cvel_19245"/>
<feature type="region of interest" description="Disordered" evidence="1">
    <location>
        <begin position="1"/>
        <end position="22"/>
    </location>
</feature>
<dbReference type="CDD" id="cd06257">
    <property type="entry name" value="DnaJ"/>
    <property type="match status" value="1"/>
</dbReference>
<feature type="domain" description="J" evidence="2">
    <location>
        <begin position="45"/>
        <end position="117"/>
    </location>
</feature>
<evidence type="ECO:0000259" key="2">
    <source>
        <dbReference type="PROSITE" id="PS50076"/>
    </source>
</evidence>
<proteinExistence type="predicted"/>
<gene>
    <name evidence="3" type="ORF">Cvel_19245</name>
</gene>
<dbReference type="SUPFAM" id="SSF46565">
    <property type="entry name" value="Chaperone J-domain"/>
    <property type="match status" value="1"/>
</dbReference>
<sequence>MGQSRSKVPASNVQALSLAKGKDAQERVRRLVRGRSDAVSSRFRDFYDLFGLKKYASIDARTQEKIRSRRKELLLQWHPDKNPKHMATLCADITAYILSGEAVLLDADKKHRYDKELRTEENPKWWNLNWYLRWGYSILSVAGGLACIGLAATATVASAGALTPAALKLGVAGSALLTSGIKSGIKQGTDPNCTTAEFIKDAVVGGVQGGAGGAIGAAAAPAMVAVGGGAAIGMAAGVGAGAAAASHVIQDGADLLVSSGSLGKTLKQSISDAKTTEEVFSVDNAVRLVAGVAVGAAAGAAAQAVSSAISGAAANKAAELADDVSNVSRQALQQLTDGKPVLEGMKMVKDAAVDTAKKVVNTTGEVARETAKTVFAKALGGGLAGSAVNSTGQNLTDLGIRAVHLAKAEADKETWKRALKDSFVQYARDLIFGSVVTCTVAGTAAAGAQRSAQKFMDRENPRLLGLQDMAKDLDHHDLEGHARERHVVPLEALETRQDLQKRKSPSSGFHSDSYQEKAVQRFSETQKNPVEMGESVGVAVRKTEGGEYEYTECSKANVFYRDGSLVTAYPIPSPDAQWQSSPPNMEGSAALNITNRTRSCAPLSQSLAQSFRSVTSQVSTVPKKHQLVSLYPPVAGELQEYTAEDLEDLEDEEPTEIEDGPSETEIGSEDRPLVWSACGG</sequence>
<dbReference type="SMART" id="SM00271">
    <property type="entry name" value="DnaJ"/>
    <property type="match status" value="1"/>
</dbReference>
<feature type="region of interest" description="Disordered" evidence="1">
    <location>
        <begin position="645"/>
        <end position="680"/>
    </location>
</feature>
<name>A0A0G4FXK1_9ALVE</name>
<dbReference type="AlphaFoldDB" id="A0A0G4FXK1"/>
<dbReference type="EMBL" id="CDMZ01000713">
    <property type="protein sequence ID" value="CEM20041.1"/>
    <property type="molecule type" value="Genomic_DNA"/>
</dbReference>
<organism evidence="3">
    <name type="scientific">Chromera velia CCMP2878</name>
    <dbReference type="NCBI Taxonomy" id="1169474"/>
    <lineage>
        <taxon>Eukaryota</taxon>
        <taxon>Sar</taxon>
        <taxon>Alveolata</taxon>
        <taxon>Colpodellida</taxon>
        <taxon>Chromeraceae</taxon>
        <taxon>Chromera</taxon>
    </lineage>
</organism>
<feature type="region of interest" description="Disordered" evidence="1">
    <location>
        <begin position="492"/>
        <end position="529"/>
    </location>
</feature>
<evidence type="ECO:0000313" key="3">
    <source>
        <dbReference type="EMBL" id="CEM20041.1"/>
    </source>
</evidence>
<dbReference type="PROSITE" id="PS50076">
    <property type="entry name" value="DNAJ_2"/>
    <property type="match status" value="1"/>
</dbReference>
<feature type="compositionally biased region" description="Basic and acidic residues" evidence="1">
    <location>
        <begin position="492"/>
        <end position="501"/>
    </location>
</feature>
<accession>A0A0G4FXK1</accession>
<dbReference type="InterPro" id="IPR036869">
    <property type="entry name" value="J_dom_sf"/>
</dbReference>
<evidence type="ECO:0000256" key="1">
    <source>
        <dbReference type="SAM" id="MobiDB-lite"/>
    </source>
</evidence>
<protein>
    <recommendedName>
        <fullName evidence="2">J domain-containing protein</fullName>
    </recommendedName>
</protein>
<feature type="compositionally biased region" description="Polar residues" evidence="1">
    <location>
        <begin position="1"/>
        <end position="15"/>
    </location>
</feature>
<reference evidence="3" key="1">
    <citation type="submission" date="2014-11" db="EMBL/GenBank/DDBJ databases">
        <authorList>
            <person name="Otto D Thomas"/>
            <person name="Naeem Raeece"/>
        </authorList>
    </citation>
    <scope>NUCLEOTIDE SEQUENCE</scope>
</reference>
<feature type="compositionally biased region" description="Acidic residues" evidence="1">
    <location>
        <begin position="645"/>
        <end position="662"/>
    </location>
</feature>